<name>A0A8H5CJV6_9AGAR</name>
<keyword evidence="3" id="KW-1185">Reference proteome</keyword>
<dbReference type="PROSITE" id="PS50878">
    <property type="entry name" value="RT_POL"/>
    <property type="match status" value="1"/>
</dbReference>
<dbReference type="PANTHER" id="PTHR47027">
    <property type="entry name" value="REVERSE TRANSCRIPTASE DOMAIN-CONTAINING PROTEIN"/>
    <property type="match status" value="1"/>
</dbReference>
<accession>A0A8H5CJV6</accession>
<comment type="caution">
    <text evidence="2">The sequence shown here is derived from an EMBL/GenBank/DDBJ whole genome shotgun (WGS) entry which is preliminary data.</text>
</comment>
<protein>
    <recommendedName>
        <fullName evidence="1">Reverse transcriptase domain-containing protein</fullName>
    </recommendedName>
</protein>
<dbReference type="AlphaFoldDB" id="A0A8H5CJV6"/>
<proteinExistence type="predicted"/>
<dbReference type="CDD" id="cd01650">
    <property type="entry name" value="RT_nLTR_like"/>
    <property type="match status" value="1"/>
</dbReference>
<dbReference type="Proteomes" id="UP000541558">
    <property type="component" value="Unassembled WGS sequence"/>
</dbReference>
<gene>
    <name evidence="2" type="ORF">D9611_001253</name>
</gene>
<dbReference type="InterPro" id="IPR000477">
    <property type="entry name" value="RT_dom"/>
</dbReference>
<sequence length="648" mass="72637">MDNDVLVELVNLCFDTRSAPSIWLRTQIVGLCKKGKPKDDPNSYCTIGLESCLLKFTTLVASRRFVEFGEERGIIPDSQNGFRAEYRTNNNVFVLRDRAQAEGRPLYAAFVDLTNAFPSTNHVALWLKLRRQGAGGKIFDWLRWLYGAMTYVAMHNGEESEAFTAAMGILIGDTCSPVLWALYMADLPDFIPKDADDIKLAGMSITNVEQADDVLLMSSSPEGLLRKLKGMFKWCQKNFMLFNTVKSVVMIFGKRPPELPVFDLGEGGVLAVVREHTYLGFQLSSSGSGMMRLHYDVKEATAKTVSRVIWVVQQLSGAMPVEMLTMLYMALVDPHLVHRCEVVLDESAKARGLLEKVQKVFLRRVLGLGPLSMIAVLFTETGLEPVRYRRVILAVGYLLYILRAPCVYVRLALQEIVDLDQRRYQTWIGRLRAVVQALPGRVEFPPPQELLVERRVERLMEDIVKSMDAALQGEVDATDRLELVHGRTEEDPDGGPPRRVVRKLRHYLRVYNPGHRKALARVLLSSHNLASCRRRYTHNSAWGLRCRFCGAHEESVSHVWLVCGGNGELVTARKNYVLNILRAVTVEEAARIRGLGPTPTLQLRALLDVRILTSSTAEFAYIVQEIAEGVGLAPLEADHVGEGNEEGG</sequence>
<feature type="domain" description="Reverse transcriptase" evidence="1">
    <location>
        <begin position="1"/>
        <end position="283"/>
    </location>
</feature>
<dbReference type="PANTHER" id="PTHR47027:SF20">
    <property type="entry name" value="REVERSE TRANSCRIPTASE-LIKE PROTEIN WITH RNA-DIRECTED DNA POLYMERASE DOMAIN"/>
    <property type="match status" value="1"/>
</dbReference>
<dbReference type="Pfam" id="PF00078">
    <property type="entry name" value="RVT_1"/>
    <property type="match status" value="1"/>
</dbReference>
<reference evidence="2 3" key="1">
    <citation type="journal article" date="2020" name="ISME J.">
        <title>Uncovering the hidden diversity of litter-decomposition mechanisms in mushroom-forming fungi.</title>
        <authorList>
            <person name="Floudas D."/>
            <person name="Bentzer J."/>
            <person name="Ahren D."/>
            <person name="Johansson T."/>
            <person name="Persson P."/>
            <person name="Tunlid A."/>
        </authorList>
    </citation>
    <scope>NUCLEOTIDE SEQUENCE [LARGE SCALE GENOMIC DNA]</scope>
    <source>
        <strain evidence="2 3">CBS 175.51</strain>
    </source>
</reference>
<dbReference type="OrthoDB" id="3240817at2759"/>
<evidence type="ECO:0000313" key="3">
    <source>
        <dbReference type="Proteomes" id="UP000541558"/>
    </source>
</evidence>
<evidence type="ECO:0000259" key="1">
    <source>
        <dbReference type="PROSITE" id="PS50878"/>
    </source>
</evidence>
<organism evidence="2 3">
    <name type="scientific">Ephemerocybe angulata</name>
    <dbReference type="NCBI Taxonomy" id="980116"/>
    <lineage>
        <taxon>Eukaryota</taxon>
        <taxon>Fungi</taxon>
        <taxon>Dikarya</taxon>
        <taxon>Basidiomycota</taxon>
        <taxon>Agaricomycotina</taxon>
        <taxon>Agaricomycetes</taxon>
        <taxon>Agaricomycetidae</taxon>
        <taxon>Agaricales</taxon>
        <taxon>Agaricineae</taxon>
        <taxon>Psathyrellaceae</taxon>
        <taxon>Ephemerocybe</taxon>
    </lineage>
</organism>
<evidence type="ECO:0000313" key="2">
    <source>
        <dbReference type="EMBL" id="KAF5342007.1"/>
    </source>
</evidence>
<dbReference type="EMBL" id="JAACJK010000001">
    <property type="protein sequence ID" value="KAF5342007.1"/>
    <property type="molecule type" value="Genomic_DNA"/>
</dbReference>